<feature type="domain" description="DHFR" evidence="10">
    <location>
        <begin position="4"/>
        <end position="168"/>
    </location>
</feature>
<evidence type="ECO:0000256" key="8">
    <source>
        <dbReference type="PIRNR" id="PIRNR000194"/>
    </source>
</evidence>
<dbReference type="PANTHER" id="PTHR48069">
    <property type="entry name" value="DIHYDROFOLATE REDUCTASE"/>
    <property type="match status" value="1"/>
</dbReference>
<dbReference type="PRINTS" id="PR00070">
    <property type="entry name" value="DHFR"/>
</dbReference>
<dbReference type="RefSeq" id="WP_190762147.1">
    <property type="nucleotide sequence ID" value="NZ_JACXLD010000001.1"/>
</dbReference>
<comment type="similarity">
    <text evidence="2 8 9">Belongs to the dihydrofolate reductase family.</text>
</comment>
<dbReference type="GO" id="GO:0005829">
    <property type="term" value="C:cytosol"/>
    <property type="evidence" value="ECO:0007669"/>
    <property type="project" value="TreeGrafter"/>
</dbReference>
<keyword evidence="12" id="KW-1185">Reference proteome</keyword>
<dbReference type="PROSITE" id="PS00075">
    <property type="entry name" value="DHFR_1"/>
    <property type="match status" value="1"/>
</dbReference>
<dbReference type="GO" id="GO:0046654">
    <property type="term" value="P:tetrahydrofolate biosynthetic process"/>
    <property type="evidence" value="ECO:0007669"/>
    <property type="project" value="InterPro"/>
</dbReference>
<evidence type="ECO:0000256" key="5">
    <source>
        <dbReference type="ARBA" id="ARBA00022857"/>
    </source>
</evidence>
<dbReference type="PANTHER" id="PTHR48069:SF3">
    <property type="entry name" value="DIHYDROFOLATE REDUCTASE"/>
    <property type="match status" value="1"/>
</dbReference>
<dbReference type="Proteomes" id="UP000610558">
    <property type="component" value="Unassembled WGS sequence"/>
</dbReference>
<dbReference type="CDD" id="cd00209">
    <property type="entry name" value="DHFR"/>
    <property type="match status" value="1"/>
</dbReference>
<evidence type="ECO:0000259" key="10">
    <source>
        <dbReference type="PROSITE" id="PS51330"/>
    </source>
</evidence>
<evidence type="ECO:0000256" key="1">
    <source>
        <dbReference type="ARBA" id="ARBA00004903"/>
    </source>
</evidence>
<dbReference type="GO" id="GO:0070401">
    <property type="term" value="F:NADP+ binding"/>
    <property type="evidence" value="ECO:0007669"/>
    <property type="project" value="UniProtKB-ARBA"/>
</dbReference>
<accession>A0A927GV05</accession>
<keyword evidence="6 8" id="KW-0560">Oxidoreductase</keyword>
<dbReference type="InterPro" id="IPR024072">
    <property type="entry name" value="DHFR-like_dom_sf"/>
</dbReference>
<evidence type="ECO:0000256" key="4">
    <source>
        <dbReference type="ARBA" id="ARBA00022563"/>
    </source>
</evidence>
<protein>
    <recommendedName>
        <fullName evidence="3 8">Dihydrofolate reductase</fullName>
        <ecNumber evidence="3 8">1.5.1.3</ecNumber>
    </recommendedName>
</protein>
<comment type="caution">
    <text evidence="11">The sequence shown here is derived from an EMBL/GenBank/DDBJ whole genome shotgun (WGS) entry which is preliminary data.</text>
</comment>
<sequence length="171" mass="19003">MAVTICQIVAMNHQRVIGIENRLPWHLPADLQHFKKTTLGKPIVMGRKTWESLGRPLPGRENIVITRQSDFVAEGAHVCASLGAALELASEFAEQAGLDEVMVIGGAQIYAESLPLCQRLYLTEVDYPLEGDAHYPELDLAQWMESSRECYNSGDDGAPKYCFVTLERNPT</sequence>
<evidence type="ECO:0000256" key="9">
    <source>
        <dbReference type="RuleBase" id="RU004474"/>
    </source>
</evidence>
<organism evidence="11 12">
    <name type="scientific">Spongiibacter pelagi</name>
    <dbReference type="NCBI Taxonomy" id="2760804"/>
    <lineage>
        <taxon>Bacteria</taxon>
        <taxon>Pseudomonadati</taxon>
        <taxon>Pseudomonadota</taxon>
        <taxon>Gammaproteobacteria</taxon>
        <taxon>Cellvibrionales</taxon>
        <taxon>Spongiibacteraceae</taxon>
        <taxon>Spongiibacter</taxon>
    </lineage>
</organism>
<dbReference type="FunFam" id="3.40.430.10:FF:000001">
    <property type="entry name" value="Dihydrofolate reductase"/>
    <property type="match status" value="1"/>
</dbReference>
<dbReference type="InterPro" id="IPR001796">
    <property type="entry name" value="DHFR_dom"/>
</dbReference>
<dbReference type="Pfam" id="PF00186">
    <property type="entry name" value="DHFR_1"/>
    <property type="match status" value="1"/>
</dbReference>
<dbReference type="GO" id="GO:0046655">
    <property type="term" value="P:folic acid metabolic process"/>
    <property type="evidence" value="ECO:0007669"/>
    <property type="project" value="TreeGrafter"/>
</dbReference>
<comment type="function">
    <text evidence="7 8">Key enzyme in folate metabolism. Catalyzes an essential reaction for de novo glycine and purine synthesis, and for DNA precursor synthesis.</text>
</comment>
<proteinExistence type="inferred from homology"/>
<evidence type="ECO:0000313" key="12">
    <source>
        <dbReference type="Proteomes" id="UP000610558"/>
    </source>
</evidence>
<dbReference type="GO" id="GO:0046452">
    <property type="term" value="P:dihydrofolate metabolic process"/>
    <property type="evidence" value="ECO:0007669"/>
    <property type="project" value="TreeGrafter"/>
</dbReference>
<evidence type="ECO:0000256" key="3">
    <source>
        <dbReference type="ARBA" id="ARBA00012856"/>
    </source>
</evidence>
<evidence type="ECO:0000313" key="11">
    <source>
        <dbReference type="EMBL" id="MBD2857885.1"/>
    </source>
</evidence>
<dbReference type="PROSITE" id="PS51330">
    <property type="entry name" value="DHFR_2"/>
    <property type="match status" value="1"/>
</dbReference>
<dbReference type="Gene3D" id="3.40.430.10">
    <property type="entry name" value="Dihydrofolate Reductase, subunit A"/>
    <property type="match status" value="1"/>
</dbReference>
<dbReference type="PIRSF" id="PIRSF000194">
    <property type="entry name" value="DHFR"/>
    <property type="match status" value="1"/>
</dbReference>
<dbReference type="EC" id="1.5.1.3" evidence="3 8"/>
<gene>
    <name evidence="11" type="ORF">IB286_02620</name>
</gene>
<dbReference type="AlphaFoldDB" id="A0A927GV05"/>
<name>A0A927GV05_9GAMM</name>
<dbReference type="GO" id="GO:0004146">
    <property type="term" value="F:dihydrofolate reductase activity"/>
    <property type="evidence" value="ECO:0007669"/>
    <property type="project" value="UniProtKB-EC"/>
</dbReference>
<comment type="pathway">
    <text evidence="1 8">Cofactor biosynthesis; tetrahydrofolate biosynthesis; 5,6,7,8-tetrahydrofolate from 7,8-dihydrofolate: step 1/1.</text>
</comment>
<dbReference type="GO" id="GO:0006730">
    <property type="term" value="P:one-carbon metabolic process"/>
    <property type="evidence" value="ECO:0007669"/>
    <property type="project" value="UniProtKB-KW"/>
</dbReference>
<dbReference type="InterPro" id="IPR017925">
    <property type="entry name" value="DHFR_CS"/>
</dbReference>
<evidence type="ECO:0000256" key="2">
    <source>
        <dbReference type="ARBA" id="ARBA00009539"/>
    </source>
</evidence>
<comment type="catalytic activity">
    <reaction evidence="8">
        <text>(6S)-5,6,7,8-tetrahydrofolate + NADP(+) = 7,8-dihydrofolate + NADPH + H(+)</text>
        <dbReference type="Rhea" id="RHEA:15009"/>
        <dbReference type="ChEBI" id="CHEBI:15378"/>
        <dbReference type="ChEBI" id="CHEBI:57451"/>
        <dbReference type="ChEBI" id="CHEBI:57453"/>
        <dbReference type="ChEBI" id="CHEBI:57783"/>
        <dbReference type="ChEBI" id="CHEBI:58349"/>
        <dbReference type="EC" id="1.5.1.3"/>
    </reaction>
</comment>
<dbReference type="EMBL" id="JACXLD010000001">
    <property type="protein sequence ID" value="MBD2857885.1"/>
    <property type="molecule type" value="Genomic_DNA"/>
</dbReference>
<evidence type="ECO:0000256" key="7">
    <source>
        <dbReference type="ARBA" id="ARBA00025067"/>
    </source>
</evidence>
<dbReference type="InterPro" id="IPR012259">
    <property type="entry name" value="DHFR"/>
</dbReference>
<reference evidence="11" key="1">
    <citation type="submission" date="2020-09" db="EMBL/GenBank/DDBJ databases">
        <authorList>
            <person name="Yoon J.-W."/>
        </authorList>
    </citation>
    <scope>NUCLEOTIDE SEQUENCE</scope>
    <source>
        <strain evidence="11">KMU-158</strain>
    </source>
</reference>
<evidence type="ECO:0000256" key="6">
    <source>
        <dbReference type="ARBA" id="ARBA00023002"/>
    </source>
</evidence>
<keyword evidence="4 8" id="KW-0554">One-carbon metabolism</keyword>
<keyword evidence="5 8" id="KW-0521">NADP</keyword>
<dbReference type="SUPFAM" id="SSF53597">
    <property type="entry name" value="Dihydrofolate reductase-like"/>
    <property type="match status" value="1"/>
</dbReference>